<reference evidence="1" key="1">
    <citation type="submission" date="2021-04" db="EMBL/GenBank/DDBJ databases">
        <title>Sinoanaerobacter chloroacetimidivorans sp. nov., an obligate anaerobic bacterium isolated from anaerobic sludge.</title>
        <authorList>
            <person name="Bao Y."/>
        </authorList>
    </citation>
    <scope>NUCLEOTIDE SEQUENCE</scope>
    <source>
        <strain evidence="1">BAD-6</strain>
    </source>
</reference>
<dbReference type="InterPro" id="IPR036412">
    <property type="entry name" value="HAD-like_sf"/>
</dbReference>
<keyword evidence="2" id="KW-1185">Reference proteome</keyword>
<dbReference type="GO" id="GO:0008967">
    <property type="term" value="F:phosphoglycolate phosphatase activity"/>
    <property type="evidence" value="ECO:0007669"/>
    <property type="project" value="TreeGrafter"/>
</dbReference>
<gene>
    <name evidence="1" type="ORF">KCX82_07630</name>
</gene>
<proteinExistence type="predicted"/>
<dbReference type="EMBL" id="JAGSND010000004">
    <property type="protein sequence ID" value="MBR0597737.1"/>
    <property type="molecule type" value="Genomic_DNA"/>
</dbReference>
<dbReference type="NCBIfam" id="TIGR01662">
    <property type="entry name" value="HAD-SF-IIIA"/>
    <property type="match status" value="1"/>
</dbReference>
<dbReference type="InterPro" id="IPR023214">
    <property type="entry name" value="HAD_sf"/>
</dbReference>
<organism evidence="1 2">
    <name type="scientific">Sinanaerobacter chloroacetimidivorans</name>
    <dbReference type="NCBI Taxonomy" id="2818044"/>
    <lineage>
        <taxon>Bacteria</taxon>
        <taxon>Bacillati</taxon>
        <taxon>Bacillota</taxon>
        <taxon>Clostridia</taxon>
        <taxon>Peptostreptococcales</taxon>
        <taxon>Anaerovoracaceae</taxon>
        <taxon>Sinanaerobacter</taxon>
    </lineage>
</organism>
<dbReference type="GO" id="GO:0005829">
    <property type="term" value="C:cytosol"/>
    <property type="evidence" value="ECO:0007669"/>
    <property type="project" value="TreeGrafter"/>
</dbReference>
<dbReference type="GO" id="GO:0006281">
    <property type="term" value="P:DNA repair"/>
    <property type="evidence" value="ECO:0007669"/>
    <property type="project" value="TreeGrafter"/>
</dbReference>
<protein>
    <submittedName>
        <fullName evidence="1">HAD family hydrolase</fullName>
    </submittedName>
</protein>
<dbReference type="SFLD" id="SFLDG01129">
    <property type="entry name" value="C1.5:_HAD__Beta-PGM__Phosphata"/>
    <property type="match status" value="1"/>
</dbReference>
<dbReference type="PANTHER" id="PTHR43434">
    <property type="entry name" value="PHOSPHOGLYCOLATE PHOSPHATASE"/>
    <property type="match status" value="1"/>
</dbReference>
<dbReference type="SFLD" id="SFLDS00003">
    <property type="entry name" value="Haloacid_Dehalogenase"/>
    <property type="match status" value="1"/>
</dbReference>
<evidence type="ECO:0000313" key="2">
    <source>
        <dbReference type="Proteomes" id="UP000675664"/>
    </source>
</evidence>
<dbReference type="Pfam" id="PF13419">
    <property type="entry name" value="HAD_2"/>
    <property type="match status" value="1"/>
</dbReference>
<name>A0A8J7VZ00_9FIRM</name>
<accession>A0A8J7VZ00</accession>
<dbReference type="AlphaFoldDB" id="A0A8J7VZ00"/>
<dbReference type="InterPro" id="IPR006549">
    <property type="entry name" value="HAD-SF_hydro_IIIA"/>
</dbReference>
<reference evidence="1" key="2">
    <citation type="submission" date="2021-04" db="EMBL/GenBank/DDBJ databases">
        <authorList>
            <person name="Liu J."/>
        </authorList>
    </citation>
    <scope>NUCLEOTIDE SEQUENCE</scope>
    <source>
        <strain evidence="1">BAD-6</strain>
    </source>
</reference>
<dbReference type="InterPro" id="IPR006439">
    <property type="entry name" value="HAD-SF_hydro_IA"/>
</dbReference>
<evidence type="ECO:0000313" key="1">
    <source>
        <dbReference type="EMBL" id="MBR0597737.1"/>
    </source>
</evidence>
<sequence>MQLKYDTVIFDLDGTLLNTLDDLADSVNTVLEQEGYMTRNLEEIRAFVGHGVKNLMEKSLPAETCEDEILRCLSSFRDYYLKNMLCKTRPYDGIEELLKSLKEKGIKTAVVSNKLDAATKEMCSFFFHGLINVAVGDMEGRKKKPAPDSVFEVLKQLDSKKEHTIFVGDSNTDVQTAKNAGLICVGVTWGFRSKEVLEEEGADYIIDRPEEFADLFRRLSKE</sequence>
<dbReference type="SUPFAM" id="SSF56784">
    <property type="entry name" value="HAD-like"/>
    <property type="match status" value="1"/>
</dbReference>
<dbReference type="PANTHER" id="PTHR43434:SF1">
    <property type="entry name" value="PHOSPHOGLYCOLATE PHOSPHATASE"/>
    <property type="match status" value="1"/>
</dbReference>
<dbReference type="InterPro" id="IPR041492">
    <property type="entry name" value="HAD_2"/>
</dbReference>
<dbReference type="Gene3D" id="1.10.150.240">
    <property type="entry name" value="Putative phosphatase, domain 2"/>
    <property type="match status" value="1"/>
</dbReference>
<dbReference type="FunFam" id="3.40.50.1000:FF:000022">
    <property type="entry name" value="Phosphoglycolate phosphatase"/>
    <property type="match status" value="1"/>
</dbReference>
<dbReference type="Gene3D" id="3.40.50.1000">
    <property type="entry name" value="HAD superfamily/HAD-like"/>
    <property type="match status" value="1"/>
</dbReference>
<dbReference type="InterPro" id="IPR050155">
    <property type="entry name" value="HAD-like_hydrolase_sf"/>
</dbReference>
<keyword evidence="1" id="KW-0378">Hydrolase</keyword>
<dbReference type="Proteomes" id="UP000675664">
    <property type="component" value="Unassembled WGS sequence"/>
</dbReference>
<dbReference type="NCBIfam" id="TIGR01549">
    <property type="entry name" value="HAD-SF-IA-v1"/>
    <property type="match status" value="1"/>
</dbReference>
<comment type="caution">
    <text evidence="1">The sequence shown here is derived from an EMBL/GenBank/DDBJ whole genome shotgun (WGS) entry which is preliminary data.</text>
</comment>
<dbReference type="SFLD" id="SFLDG01135">
    <property type="entry name" value="C1.5.6:_HAD__Beta-PGM__Phospha"/>
    <property type="match status" value="1"/>
</dbReference>
<dbReference type="InterPro" id="IPR023198">
    <property type="entry name" value="PGP-like_dom2"/>
</dbReference>
<dbReference type="NCBIfam" id="TIGR01509">
    <property type="entry name" value="HAD-SF-IA-v3"/>
    <property type="match status" value="1"/>
</dbReference>